<dbReference type="AlphaFoldDB" id="A0A4Y2KXL3"/>
<protein>
    <submittedName>
        <fullName evidence="1">Uncharacterized protein</fullName>
    </submittedName>
</protein>
<organism evidence="1 2">
    <name type="scientific">Araneus ventricosus</name>
    <name type="common">Orbweaver spider</name>
    <name type="synonym">Epeira ventricosa</name>
    <dbReference type="NCBI Taxonomy" id="182803"/>
    <lineage>
        <taxon>Eukaryota</taxon>
        <taxon>Metazoa</taxon>
        <taxon>Ecdysozoa</taxon>
        <taxon>Arthropoda</taxon>
        <taxon>Chelicerata</taxon>
        <taxon>Arachnida</taxon>
        <taxon>Araneae</taxon>
        <taxon>Araneomorphae</taxon>
        <taxon>Entelegynae</taxon>
        <taxon>Araneoidea</taxon>
        <taxon>Araneidae</taxon>
        <taxon>Araneus</taxon>
    </lineage>
</organism>
<gene>
    <name evidence="1" type="ORF">AVEN_256774_1</name>
</gene>
<dbReference type="Proteomes" id="UP000499080">
    <property type="component" value="Unassembled WGS sequence"/>
</dbReference>
<reference evidence="1 2" key="1">
    <citation type="journal article" date="2019" name="Sci. Rep.">
        <title>Orb-weaving spider Araneus ventricosus genome elucidates the spidroin gene catalogue.</title>
        <authorList>
            <person name="Kono N."/>
            <person name="Nakamura H."/>
            <person name="Ohtoshi R."/>
            <person name="Moran D.A.P."/>
            <person name="Shinohara A."/>
            <person name="Yoshida Y."/>
            <person name="Fujiwara M."/>
            <person name="Mori M."/>
            <person name="Tomita M."/>
            <person name="Arakawa K."/>
        </authorList>
    </citation>
    <scope>NUCLEOTIDE SEQUENCE [LARGE SCALE GENOMIC DNA]</scope>
</reference>
<dbReference type="EMBL" id="BGPR01196858">
    <property type="protein sequence ID" value="GBN07058.1"/>
    <property type="molecule type" value="Genomic_DNA"/>
</dbReference>
<comment type="caution">
    <text evidence="1">The sequence shown here is derived from an EMBL/GenBank/DDBJ whole genome shotgun (WGS) entry which is preliminary data.</text>
</comment>
<accession>A0A4Y2KXL3</accession>
<sequence length="123" mass="14359">MLRENSNAHFYSLLSDVVVFSEKLKPGEEEAFATYTAENVHWNRISAAPTEEYLSPQVKMKVSFYKSVAPFAVRMFESEFESDGTFLRKDLFKMRMKETVQNSTNSFLYIFTEMVLENCLRIV</sequence>
<evidence type="ECO:0000313" key="1">
    <source>
        <dbReference type="EMBL" id="GBN07058.1"/>
    </source>
</evidence>
<keyword evidence="2" id="KW-1185">Reference proteome</keyword>
<name>A0A4Y2KXL3_ARAVE</name>
<evidence type="ECO:0000313" key="2">
    <source>
        <dbReference type="Proteomes" id="UP000499080"/>
    </source>
</evidence>
<proteinExistence type="predicted"/>